<reference evidence="2" key="1">
    <citation type="submission" date="2023-04" db="EMBL/GenBank/DDBJ databases">
        <authorList>
            <consortium name="ELIXIR-Norway"/>
        </authorList>
    </citation>
    <scope>NUCLEOTIDE SEQUENCE [LARGE SCALE GENOMIC DNA]</scope>
</reference>
<feature type="compositionally biased region" description="Gly residues" evidence="1">
    <location>
        <begin position="68"/>
        <end position="78"/>
    </location>
</feature>
<evidence type="ECO:0000313" key="3">
    <source>
        <dbReference type="Proteomes" id="UP001176941"/>
    </source>
</evidence>
<evidence type="ECO:0000313" key="2">
    <source>
        <dbReference type="EMBL" id="CAI9151963.1"/>
    </source>
</evidence>
<evidence type="ECO:0000256" key="1">
    <source>
        <dbReference type="SAM" id="MobiDB-lite"/>
    </source>
</evidence>
<feature type="compositionally biased region" description="Low complexity" evidence="1">
    <location>
        <begin position="54"/>
        <end position="67"/>
    </location>
</feature>
<feature type="compositionally biased region" description="Basic and acidic residues" evidence="1">
    <location>
        <begin position="1"/>
        <end position="14"/>
    </location>
</feature>
<dbReference type="Proteomes" id="UP001176941">
    <property type="component" value="Chromosome 1"/>
</dbReference>
<proteinExistence type="predicted"/>
<feature type="region of interest" description="Disordered" evidence="1">
    <location>
        <begin position="1"/>
        <end position="33"/>
    </location>
</feature>
<organism evidence="2 3">
    <name type="scientific">Rangifer tarandus platyrhynchus</name>
    <name type="common">Svalbard reindeer</name>
    <dbReference type="NCBI Taxonomy" id="3082113"/>
    <lineage>
        <taxon>Eukaryota</taxon>
        <taxon>Metazoa</taxon>
        <taxon>Chordata</taxon>
        <taxon>Craniata</taxon>
        <taxon>Vertebrata</taxon>
        <taxon>Euteleostomi</taxon>
        <taxon>Mammalia</taxon>
        <taxon>Eutheria</taxon>
        <taxon>Laurasiatheria</taxon>
        <taxon>Artiodactyla</taxon>
        <taxon>Ruminantia</taxon>
        <taxon>Pecora</taxon>
        <taxon>Cervidae</taxon>
        <taxon>Odocoileinae</taxon>
        <taxon>Rangifer</taxon>
    </lineage>
</organism>
<accession>A0ABN8XSH1</accession>
<protein>
    <submittedName>
        <fullName evidence="2">Uncharacterized protein</fullName>
    </submittedName>
</protein>
<name>A0ABN8XSH1_RANTA</name>
<feature type="region of interest" description="Disordered" evidence="1">
    <location>
        <begin position="54"/>
        <end position="101"/>
    </location>
</feature>
<keyword evidence="3" id="KW-1185">Reference proteome</keyword>
<sequence length="131" mass="13383">MPGGAEAERQRKDVPASPVPPLGPPAFLRVGWHPASPGDLTRLVLRAALGFQEARAAAPAAPRASSAGGQGSRAGSGGRPRAAGRGHCPSGGPRRPGGSSVTEVELCLVTSGTTQFLMFSDSCLQRKEENT</sequence>
<dbReference type="EMBL" id="OX459937">
    <property type="protein sequence ID" value="CAI9151963.1"/>
    <property type="molecule type" value="Genomic_DNA"/>
</dbReference>
<feature type="compositionally biased region" description="Low complexity" evidence="1">
    <location>
        <begin position="79"/>
        <end position="100"/>
    </location>
</feature>
<gene>
    <name evidence="2" type="ORF">MRATA1EN1_LOCUS925</name>
</gene>